<dbReference type="InterPro" id="IPR039999">
    <property type="entry name" value="LYAR"/>
</dbReference>
<sequence length="361" mass="41017">MVWFQCEDCGDNLKKPKLVNHFRGCSASKANISFSYNPFIVHRLWANIRATKRSRAHPMHYRNGEDESVKFIFFCYSSSEVLHAFPETLMEKYGPKGQGKTSNGTTPKPRSDTKQKPEVDINVGLSERPPWYCRRSPWFRSLCNTSATSRQTLLLHAEGKKHKAKARGFHASKQQPKQTEEYNPDTKISTENSQKDGLTGSNDVEELKVHLPKVIPALNGSEAETGSLASIKKRKLDDVNEVTQVQNEETKIQVKKAKHSVGKEDKVKKSSFPEKDSKKKIKWKTLIMSALKSNPDSVLKMRKLRKLVLKSVRESGFSEDESQLADKIERKASQSFAFIRSIQAPDSPSMASMYAWRPKLE</sequence>
<feature type="region of interest" description="Disordered" evidence="4">
    <location>
        <begin position="158"/>
        <end position="201"/>
    </location>
</feature>
<proteinExistence type="predicted"/>
<keyword evidence="3" id="KW-0863">Zinc-finger</keyword>
<name>A0AA89AHW0_9ASTE</name>
<keyword evidence="7" id="KW-1185">Reference proteome</keyword>
<dbReference type="GO" id="GO:0005730">
    <property type="term" value="C:nucleolus"/>
    <property type="evidence" value="ECO:0007669"/>
    <property type="project" value="TreeGrafter"/>
</dbReference>
<feature type="region of interest" description="Disordered" evidence="4">
    <location>
        <begin position="92"/>
        <end position="119"/>
    </location>
</feature>
<evidence type="ECO:0000256" key="1">
    <source>
        <dbReference type="ARBA" id="ARBA00004123"/>
    </source>
</evidence>
<evidence type="ECO:0000259" key="5">
    <source>
        <dbReference type="Pfam" id="PF25879"/>
    </source>
</evidence>
<keyword evidence="2" id="KW-0539">Nucleus</keyword>
<evidence type="ECO:0000256" key="4">
    <source>
        <dbReference type="SAM" id="MobiDB-lite"/>
    </source>
</evidence>
<dbReference type="PANTHER" id="PTHR13100">
    <property type="entry name" value="CELL GROWTH-REGULATING NUCLEOLAR PROTEIN LYAR"/>
    <property type="match status" value="1"/>
</dbReference>
<dbReference type="Pfam" id="PF25879">
    <property type="entry name" value="WHD_LYAR"/>
    <property type="match status" value="1"/>
</dbReference>
<evidence type="ECO:0000313" key="6">
    <source>
        <dbReference type="EMBL" id="KAK3004289.1"/>
    </source>
</evidence>
<comment type="caution">
    <text evidence="6">The sequence shown here is derived from an EMBL/GenBank/DDBJ whole genome shotgun (WGS) entry which is preliminary data.</text>
</comment>
<comment type="subcellular location">
    <subcellularLocation>
        <location evidence="1">Nucleus</location>
    </subcellularLocation>
</comment>
<evidence type="ECO:0000256" key="2">
    <source>
        <dbReference type="ARBA" id="ARBA00023242"/>
    </source>
</evidence>
<dbReference type="Gene3D" id="3.30.1490.490">
    <property type="match status" value="1"/>
</dbReference>
<dbReference type="GO" id="GO:0003677">
    <property type="term" value="F:DNA binding"/>
    <property type="evidence" value="ECO:0007669"/>
    <property type="project" value="InterPro"/>
</dbReference>
<feature type="compositionally biased region" description="Basic and acidic residues" evidence="4">
    <location>
        <begin position="109"/>
        <end position="119"/>
    </location>
</feature>
<dbReference type="AlphaFoldDB" id="A0AA89AHW0"/>
<accession>A0AA89AHW0</accession>
<feature type="compositionally biased region" description="Polar residues" evidence="4">
    <location>
        <begin position="186"/>
        <end position="201"/>
    </location>
</feature>
<organism evidence="6 7">
    <name type="scientific">Escallonia herrerae</name>
    <dbReference type="NCBI Taxonomy" id="1293975"/>
    <lineage>
        <taxon>Eukaryota</taxon>
        <taxon>Viridiplantae</taxon>
        <taxon>Streptophyta</taxon>
        <taxon>Embryophyta</taxon>
        <taxon>Tracheophyta</taxon>
        <taxon>Spermatophyta</taxon>
        <taxon>Magnoliopsida</taxon>
        <taxon>eudicotyledons</taxon>
        <taxon>Gunneridae</taxon>
        <taxon>Pentapetalae</taxon>
        <taxon>asterids</taxon>
        <taxon>campanulids</taxon>
        <taxon>Escalloniales</taxon>
        <taxon>Escalloniaceae</taxon>
        <taxon>Escallonia</taxon>
    </lineage>
</organism>
<dbReference type="PROSITE" id="PS51804">
    <property type="entry name" value="ZF_C2HC_LYAR"/>
    <property type="match status" value="1"/>
</dbReference>
<feature type="domain" description="Cell growth-regulating nucleolar protein-like winged helix" evidence="5">
    <location>
        <begin position="278"/>
        <end position="335"/>
    </location>
</feature>
<feature type="non-terminal residue" evidence="6">
    <location>
        <position position="1"/>
    </location>
</feature>
<dbReference type="InterPro" id="IPR058719">
    <property type="entry name" value="WHD_LYAR"/>
</dbReference>
<keyword evidence="3" id="KW-0479">Metal-binding</keyword>
<dbReference type="EMBL" id="JAVXUP010002279">
    <property type="protein sequence ID" value="KAK3004289.1"/>
    <property type="molecule type" value="Genomic_DNA"/>
</dbReference>
<dbReference type="GO" id="GO:0000122">
    <property type="term" value="P:negative regulation of transcription by RNA polymerase II"/>
    <property type="evidence" value="ECO:0007669"/>
    <property type="project" value="TreeGrafter"/>
</dbReference>
<dbReference type="Proteomes" id="UP001188597">
    <property type="component" value="Unassembled WGS sequence"/>
</dbReference>
<feature type="compositionally biased region" description="Basic residues" evidence="4">
    <location>
        <begin position="159"/>
        <end position="170"/>
    </location>
</feature>
<reference evidence="6" key="1">
    <citation type="submission" date="2022-12" db="EMBL/GenBank/DDBJ databases">
        <title>Draft genome assemblies for two species of Escallonia (Escalloniales).</title>
        <authorList>
            <person name="Chanderbali A."/>
            <person name="Dervinis C."/>
            <person name="Anghel I."/>
            <person name="Soltis D."/>
            <person name="Soltis P."/>
            <person name="Zapata F."/>
        </authorList>
    </citation>
    <scope>NUCLEOTIDE SEQUENCE</scope>
    <source>
        <strain evidence="6">UCBG64.0493</strain>
        <tissue evidence="6">Leaf</tissue>
    </source>
</reference>
<dbReference type="GO" id="GO:0008270">
    <property type="term" value="F:zinc ion binding"/>
    <property type="evidence" value="ECO:0007669"/>
    <property type="project" value="UniProtKB-KW"/>
</dbReference>
<dbReference type="InterPro" id="IPR036236">
    <property type="entry name" value="Znf_C2H2_sf"/>
</dbReference>
<dbReference type="GO" id="GO:0006364">
    <property type="term" value="P:rRNA processing"/>
    <property type="evidence" value="ECO:0007669"/>
    <property type="project" value="TreeGrafter"/>
</dbReference>
<feature type="compositionally biased region" description="Polar residues" evidence="4">
    <location>
        <begin position="99"/>
        <end position="108"/>
    </location>
</feature>
<protein>
    <recommendedName>
        <fullName evidence="5">Cell growth-regulating nucleolar protein-like winged helix domain-containing protein</fullName>
    </recommendedName>
</protein>
<evidence type="ECO:0000313" key="7">
    <source>
        <dbReference type="Proteomes" id="UP001188597"/>
    </source>
</evidence>
<gene>
    <name evidence="6" type="ORF">RJ639_019672</name>
</gene>
<evidence type="ECO:0000256" key="3">
    <source>
        <dbReference type="PROSITE-ProRule" id="PRU01145"/>
    </source>
</evidence>
<dbReference type="PANTHER" id="PTHR13100:SF10">
    <property type="entry name" value="CELL GROWTH-REGULATING NUCLEOLAR PROTEIN"/>
    <property type="match status" value="1"/>
</dbReference>
<dbReference type="SUPFAM" id="SSF57667">
    <property type="entry name" value="beta-beta-alpha zinc fingers"/>
    <property type="match status" value="2"/>
</dbReference>
<keyword evidence="3" id="KW-0862">Zinc</keyword>